<evidence type="ECO:0000256" key="4">
    <source>
        <dbReference type="ARBA" id="ARBA00023239"/>
    </source>
</evidence>
<name>A0AAI9UGY2_9PEZI</name>
<dbReference type="Gene3D" id="3.90.1150.10">
    <property type="entry name" value="Aspartate Aminotransferase, domain 1"/>
    <property type="match status" value="1"/>
</dbReference>
<evidence type="ECO:0000313" key="7">
    <source>
        <dbReference type="EMBL" id="KAK1456283.1"/>
    </source>
</evidence>
<dbReference type="SUPFAM" id="SSF53383">
    <property type="entry name" value="PLP-dependent transferases"/>
    <property type="match status" value="1"/>
</dbReference>
<dbReference type="NCBIfam" id="NF041359">
    <property type="entry name" value="GntG_guanitoxin"/>
    <property type="match status" value="1"/>
</dbReference>
<reference evidence="7" key="1">
    <citation type="submission" date="2016-11" db="EMBL/GenBank/DDBJ databases">
        <title>The genome sequence of Colletotrichum cuscutae.</title>
        <authorList>
            <person name="Baroncelli R."/>
        </authorList>
    </citation>
    <scope>NUCLEOTIDE SEQUENCE</scope>
    <source>
        <strain evidence="7">IMI 304802</strain>
    </source>
</reference>
<protein>
    <submittedName>
        <fullName evidence="7">Beta-eliminating lyase</fullName>
    </submittedName>
</protein>
<dbReference type="GO" id="GO:0008732">
    <property type="term" value="F:L-allo-threonine aldolase activity"/>
    <property type="evidence" value="ECO:0007669"/>
    <property type="project" value="TreeGrafter"/>
</dbReference>
<evidence type="ECO:0000256" key="5">
    <source>
        <dbReference type="SAM" id="MobiDB-lite"/>
    </source>
</evidence>
<proteinExistence type="inferred from homology"/>
<feature type="domain" description="Aromatic amino acid beta-eliminating lyase/threonine aldolase" evidence="6">
    <location>
        <begin position="252"/>
        <end position="543"/>
    </location>
</feature>
<dbReference type="InterPro" id="IPR023603">
    <property type="entry name" value="Low_specificity_L-TA-like"/>
</dbReference>
<dbReference type="GO" id="GO:0005829">
    <property type="term" value="C:cytosol"/>
    <property type="evidence" value="ECO:0007669"/>
    <property type="project" value="TreeGrafter"/>
</dbReference>
<comment type="cofactor">
    <cofactor evidence="1">
        <name>pyridoxal 5'-phosphate</name>
        <dbReference type="ChEBI" id="CHEBI:597326"/>
    </cofactor>
</comment>
<accession>A0AAI9UGY2</accession>
<dbReference type="EMBL" id="MPDP01000286">
    <property type="protein sequence ID" value="KAK1456283.1"/>
    <property type="molecule type" value="Genomic_DNA"/>
</dbReference>
<dbReference type="Proteomes" id="UP001239213">
    <property type="component" value="Unassembled WGS sequence"/>
</dbReference>
<organism evidence="7 8">
    <name type="scientific">Colletotrichum cuscutae</name>
    <dbReference type="NCBI Taxonomy" id="1209917"/>
    <lineage>
        <taxon>Eukaryota</taxon>
        <taxon>Fungi</taxon>
        <taxon>Dikarya</taxon>
        <taxon>Ascomycota</taxon>
        <taxon>Pezizomycotina</taxon>
        <taxon>Sordariomycetes</taxon>
        <taxon>Hypocreomycetidae</taxon>
        <taxon>Glomerellales</taxon>
        <taxon>Glomerellaceae</taxon>
        <taxon>Colletotrichum</taxon>
        <taxon>Colletotrichum acutatum species complex</taxon>
    </lineage>
</organism>
<dbReference type="GO" id="GO:0006545">
    <property type="term" value="P:glycine biosynthetic process"/>
    <property type="evidence" value="ECO:0007669"/>
    <property type="project" value="TreeGrafter"/>
</dbReference>
<evidence type="ECO:0000256" key="3">
    <source>
        <dbReference type="ARBA" id="ARBA00022898"/>
    </source>
</evidence>
<gene>
    <name evidence="7" type="ORF">CCUS01_10030</name>
</gene>
<keyword evidence="8" id="KW-1185">Reference proteome</keyword>
<comment type="similarity">
    <text evidence="2">Belongs to the threonine aldolase family.</text>
</comment>
<sequence>MGSELQDEREKARTSVVPSCVGSVNVEDEKQGTSCVIGAANRGVARRSFYQAEWGLVTPDQWPYAVTTQAKVKLSSQYLVKKGLQSLVCLSSHCPTAQVSSSSNAITGQAQRAPASKLARFKHLDLDSDPGLASQRTDTAYLYGELVYNRPTKASRPGQTPEKMNVARRTIPFALRAALRRSHNQPTPQLSTAFNALTRHTLPGFAASIHTSSPRSISGAMSPSAVSNTSNGTAGAPKQNAWAGHLGAAGFDLRSDTMTTPTASMLAAIQNCSLLDDVFVEDPTTMELESHVAALAGKEAALLVLSGTMGNQVALRALLTQPPYSVLSDHRSHIIKYEAGGVASLCGAMIQPVVPRNGAYLTLEDIEAHAALDDDVHTCPTRVISLENTLGGVVTPLAEVKRIAEFARKNNLKLHCDGARMWEAVASGAGSLSEYCSLFDTVSLCFSKGLGAPIGSIVVGDAAQIKHARWVRKSIGGGLRQSGVVAAPARIAVDETFGKGPNGEGGLLKSSHETAKRIGELWTSLGGKLTLPVDTNMCWLDLDAAGCSTQDFIAFGAELGLKLIGNRLVIHYQIAQNQDRVLPKLEQVFRRALEGGSQTTGGEKGPTNMYQPR</sequence>
<evidence type="ECO:0000256" key="1">
    <source>
        <dbReference type="ARBA" id="ARBA00001933"/>
    </source>
</evidence>
<evidence type="ECO:0000313" key="8">
    <source>
        <dbReference type="Proteomes" id="UP001239213"/>
    </source>
</evidence>
<comment type="caution">
    <text evidence="7">The sequence shown here is derived from an EMBL/GenBank/DDBJ whole genome shotgun (WGS) entry which is preliminary data.</text>
</comment>
<dbReference type="Gene3D" id="3.40.640.10">
    <property type="entry name" value="Type I PLP-dependent aspartate aminotransferase-like (Major domain)"/>
    <property type="match status" value="1"/>
</dbReference>
<dbReference type="InterPro" id="IPR015424">
    <property type="entry name" value="PyrdxlP-dep_Trfase"/>
</dbReference>
<dbReference type="GO" id="GO:0006567">
    <property type="term" value="P:L-threonine catabolic process"/>
    <property type="evidence" value="ECO:0007669"/>
    <property type="project" value="TreeGrafter"/>
</dbReference>
<dbReference type="FunFam" id="3.40.640.10:FF:000030">
    <property type="entry name" value="Low-specificity L-threonine aldolase"/>
    <property type="match status" value="1"/>
</dbReference>
<feature type="compositionally biased region" description="Polar residues" evidence="5">
    <location>
        <begin position="216"/>
        <end position="233"/>
    </location>
</feature>
<feature type="region of interest" description="Disordered" evidence="5">
    <location>
        <begin position="593"/>
        <end position="613"/>
    </location>
</feature>
<evidence type="ECO:0000259" key="6">
    <source>
        <dbReference type="Pfam" id="PF01212"/>
    </source>
</evidence>
<dbReference type="PANTHER" id="PTHR48097:SF9">
    <property type="entry name" value="L-THREONINE ALDOLASE"/>
    <property type="match status" value="1"/>
</dbReference>
<keyword evidence="3" id="KW-0663">Pyridoxal phosphate</keyword>
<dbReference type="InterPro" id="IPR001597">
    <property type="entry name" value="ArAA_b-elim_lyase/Thr_aldolase"/>
</dbReference>
<dbReference type="Pfam" id="PF01212">
    <property type="entry name" value="Beta_elim_lyase"/>
    <property type="match status" value="1"/>
</dbReference>
<dbReference type="AlphaFoldDB" id="A0AAI9UGY2"/>
<dbReference type="InterPro" id="IPR015422">
    <property type="entry name" value="PyrdxlP-dep_Trfase_small"/>
</dbReference>
<dbReference type="PANTHER" id="PTHR48097">
    <property type="entry name" value="L-THREONINE ALDOLASE-RELATED"/>
    <property type="match status" value="1"/>
</dbReference>
<dbReference type="InterPro" id="IPR015421">
    <property type="entry name" value="PyrdxlP-dep_Trfase_major"/>
</dbReference>
<evidence type="ECO:0000256" key="2">
    <source>
        <dbReference type="ARBA" id="ARBA00006966"/>
    </source>
</evidence>
<feature type="region of interest" description="Disordered" evidence="5">
    <location>
        <begin position="216"/>
        <end position="238"/>
    </location>
</feature>
<dbReference type="CDD" id="cd06502">
    <property type="entry name" value="TA_like"/>
    <property type="match status" value="1"/>
</dbReference>
<keyword evidence="4 7" id="KW-0456">Lyase</keyword>